<dbReference type="GO" id="GO:0008564">
    <property type="term" value="F:protein-exporting ATPase activity"/>
    <property type="evidence" value="ECO:0007669"/>
    <property type="project" value="UniProtKB-EC"/>
</dbReference>
<evidence type="ECO:0000313" key="16">
    <source>
        <dbReference type="EMBL" id="QCB27884.1"/>
    </source>
</evidence>
<dbReference type="Pfam" id="PF07516">
    <property type="entry name" value="SecA_SW"/>
    <property type="match status" value="1"/>
</dbReference>
<dbReference type="SUPFAM" id="SSF81767">
    <property type="entry name" value="Pre-protein crosslinking domain of SecA"/>
    <property type="match status" value="1"/>
</dbReference>
<reference evidence="16 17" key="1">
    <citation type="submission" date="2019-04" db="EMBL/GenBank/DDBJ databases">
        <title>Corynebacterium endometrii sp. nov., isolated from the uterus of a cow with endometritis.</title>
        <authorList>
            <person name="Ballas P."/>
            <person name="Ruckert C."/>
            <person name="Wagener K."/>
            <person name="Drillich M."/>
            <person name="Kaempfer P."/>
            <person name="Busse H.-J."/>
            <person name="Ehling-Schulz M."/>
        </authorList>
    </citation>
    <scope>NUCLEOTIDE SEQUENCE [LARGE SCALE GENOMIC DNA]</scope>
    <source>
        <strain evidence="16 17">LMM-1653</strain>
    </source>
</reference>
<evidence type="ECO:0000256" key="2">
    <source>
        <dbReference type="ARBA" id="ARBA00022448"/>
    </source>
</evidence>
<keyword evidence="8 12" id="KW-1278">Translocase</keyword>
<dbReference type="OrthoDB" id="9805579at2"/>
<evidence type="ECO:0000256" key="6">
    <source>
        <dbReference type="ARBA" id="ARBA00022840"/>
    </source>
</evidence>
<dbReference type="GO" id="GO:0065002">
    <property type="term" value="P:intracellular protein transmembrane transport"/>
    <property type="evidence" value="ECO:0007669"/>
    <property type="project" value="UniProtKB-UniRule"/>
</dbReference>
<feature type="domain" description="Helicase ATP-binding" evidence="14">
    <location>
        <begin position="87"/>
        <end position="245"/>
    </location>
</feature>
<evidence type="ECO:0000256" key="8">
    <source>
        <dbReference type="ARBA" id="ARBA00022967"/>
    </source>
</evidence>
<dbReference type="GO" id="GO:0006605">
    <property type="term" value="P:protein targeting"/>
    <property type="evidence" value="ECO:0007669"/>
    <property type="project" value="UniProtKB-UniRule"/>
</dbReference>
<evidence type="ECO:0000256" key="5">
    <source>
        <dbReference type="ARBA" id="ARBA00022741"/>
    </source>
</evidence>
<dbReference type="GO" id="GO:0005886">
    <property type="term" value="C:plasma membrane"/>
    <property type="evidence" value="ECO:0007669"/>
    <property type="project" value="UniProtKB-SubCell"/>
</dbReference>
<comment type="subunit">
    <text evidence="12">Monomer and homodimer. Part of the essential Sec protein translocation apparatus which comprises SecA, SecYEG and auxiliary proteins SecDF. Other proteins may also be involved.</text>
</comment>
<dbReference type="SMART" id="SM00958">
    <property type="entry name" value="SecA_PP_bind"/>
    <property type="match status" value="1"/>
</dbReference>
<dbReference type="Gene3D" id="1.10.3060.10">
    <property type="entry name" value="Helical scaffold and wing domains of SecA"/>
    <property type="match status" value="1"/>
</dbReference>
<dbReference type="PANTHER" id="PTHR30612">
    <property type="entry name" value="SECA INNER MEMBRANE COMPONENT OF SEC PROTEIN SECRETION SYSTEM"/>
    <property type="match status" value="1"/>
</dbReference>
<dbReference type="InterPro" id="IPR014018">
    <property type="entry name" value="SecA_motor_DEAD"/>
</dbReference>
<evidence type="ECO:0000259" key="15">
    <source>
        <dbReference type="PROSITE" id="PS51196"/>
    </source>
</evidence>
<dbReference type="FunFam" id="3.90.1440.10:FF:000002">
    <property type="entry name" value="Protein translocase subunit SecA"/>
    <property type="match status" value="1"/>
</dbReference>
<feature type="binding site" evidence="12">
    <location>
        <position position="492"/>
    </location>
    <ligand>
        <name>ATP</name>
        <dbReference type="ChEBI" id="CHEBI:30616"/>
    </ligand>
</feature>
<evidence type="ECO:0000256" key="13">
    <source>
        <dbReference type="RuleBase" id="RU003874"/>
    </source>
</evidence>
<dbReference type="InterPro" id="IPR027417">
    <property type="entry name" value="P-loop_NTPase"/>
</dbReference>
<dbReference type="SMART" id="SM00957">
    <property type="entry name" value="SecA_DEAD"/>
    <property type="match status" value="1"/>
</dbReference>
<dbReference type="InterPro" id="IPR044722">
    <property type="entry name" value="SecA_SF2_C"/>
</dbReference>
<dbReference type="NCBIfam" id="TIGR00963">
    <property type="entry name" value="secA"/>
    <property type="match status" value="1"/>
</dbReference>
<dbReference type="InterPro" id="IPR011130">
    <property type="entry name" value="SecA_preprotein_X-link_dom"/>
</dbReference>
<evidence type="ECO:0000256" key="7">
    <source>
        <dbReference type="ARBA" id="ARBA00022927"/>
    </source>
</evidence>
<dbReference type="PROSITE" id="PS01312">
    <property type="entry name" value="SECA"/>
    <property type="match status" value="1"/>
</dbReference>
<dbReference type="Pfam" id="PF07517">
    <property type="entry name" value="SecA_DEAD"/>
    <property type="match status" value="1"/>
</dbReference>
<comment type="subcellular location">
    <subcellularLocation>
        <location evidence="12">Cell membrane</location>
        <topology evidence="12">Peripheral membrane protein</topology>
        <orientation evidence="12">Cytoplasmic side</orientation>
    </subcellularLocation>
    <subcellularLocation>
        <location evidence="12">Cytoplasm</location>
    </subcellularLocation>
    <text evidence="12">Distribution is 50-50.</text>
</comment>
<keyword evidence="4 12" id="KW-0963">Cytoplasm</keyword>
<feature type="binding site" evidence="12">
    <location>
        <begin position="103"/>
        <end position="107"/>
    </location>
    <ligand>
        <name>ATP</name>
        <dbReference type="ChEBI" id="CHEBI:30616"/>
    </ligand>
</feature>
<dbReference type="InterPro" id="IPR011115">
    <property type="entry name" value="SecA_DEAD"/>
</dbReference>
<dbReference type="GO" id="GO:0017038">
    <property type="term" value="P:protein import"/>
    <property type="evidence" value="ECO:0007669"/>
    <property type="project" value="InterPro"/>
</dbReference>
<feature type="domain" description="SecA family profile" evidence="15">
    <location>
        <begin position="1"/>
        <end position="614"/>
    </location>
</feature>
<evidence type="ECO:0000256" key="9">
    <source>
        <dbReference type="ARBA" id="ARBA00023010"/>
    </source>
</evidence>
<keyword evidence="3 12" id="KW-1003">Cell membrane</keyword>
<dbReference type="NCBIfam" id="NF009538">
    <property type="entry name" value="PRK12904.1"/>
    <property type="match status" value="1"/>
</dbReference>
<dbReference type="SUPFAM" id="SSF81886">
    <property type="entry name" value="Helical scaffold and wing domains of SecA"/>
    <property type="match status" value="1"/>
</dbReference>
<comment type="catalytic activity">
    <reaction evidence="11 12">
        <text>ATP + H2O + cellular proteinSide 1 = ADP + phosphate + cellular proteinSide 2.</text>
        <dbReference type="EC" id="7.4.2.8"/>
    </reaction>
</comment>
<dbReference type="GO" id="GO:0005524">
    <property type="term" value="F:ATP binding"/>
    <property type="evidence" value="ECO:0007669"/>
    <property type="project" value="UniProtKB-UniRule"/>
</dbReference>
<evidence type="ECO:0000256" key="3">
    <source>
        <dbReference type="ARBA" id="ARBA00022475"/>
    </source>
</evidence>
<protein>
    <recommendedName>
        <fullName evidence="12 13">Protein translocase subunit SecA</fullName>
        <ecNumber evidence="12">7.4.2.8</ecNumber>
    </recommendedName>
</protein>
<dbReference type="FunFam" id="3.40.50.300:FF:000113">
    <property type="entry name" value="Preprotein translocase subunit SecA"/>
    <property type="match status" value="1"/>
</dbReference>
<name>A0A4P7QGH8_9CORY</name>
<dbReference type="AlphaFoldDB" id="A0A4P7QGH8"/>
<dbReference type="InterPro" id="IPR014001">
    <property type="entry name" value="Helicase_ATP-bd"/>
</dbReference>
<comment type="similarity">
    <text evidence="1 12 13">Belongs to the SecA family.</text>
</comment>
<evidence type="ECO:0000256" key="1">
    <source>
        <dbReference type="ARBA" id="ARBA00007650"/>
    </source>
</evidence>
<dbReference type="InterPro" id="IPR011116">
    <property type="entry name" value="SecA_Wing/Scaffold"/>
</dbReference>
<dbReference type="InterPro" id="IPR036266">
    <property type="entry name" value="SecA_Wing/Scaffold_sf"/>
</dbReference>
<dbReference type="EMBL" id="CP039247">
    <property type="protein sequence ID" value="QCB27884.1"/>
    <property type="molecule type" value="Genomic_DNA"/>
</dbReference>
<dbReference type="GO" id="GO:0005829">
    <property type="term" value="C:cytosol"/>
    <property type="evidence" value="ECO:0007669"/>
    <property type="project" value="TreeGrafter"/>
</dbReference>
<feature type="binding site" evidence="12">
    <location>
        <position position="85"/>
    </location>
    <ligand>
        <name>ATP</name>
        <dbReference type="ChEBI" id="CHEBI:30616"/>
    </ligand>
</feature>
<dbReference type="Pfam" id="PF21090">
    <property type="entry name" value="P-loop_SecA"/>
    <property type="match status" value="1"/>
</dbReference>
<dbReference type="CDD" id="cd18803">
    <property type="entry name" value="SF2_C_secA"/>
    <property type="match status" value="1"/>
</dbReference>
<dbReference type="Proteomes" id="UP000296352">
    <property type="component" value="Chromosome"/>
</dbReference>
<evidence type="ECO:0000256" key="4">
    <source>
        <dbReference type="ARBA" id="ARBA00022490"/>
    </source>
</evidence>
<dbReference type="PANTHER" id="PTHR30612:SF0">
    <property type="entry name" value="CHLOROPLAST PROTEIN-TRANSPORTING ATPASE"/>
    <property type="match status" value="1"/>
</dbReference>
<dbReference type="PROSITE" id="PS51196">
    <property type="entry name" value="SECA_MOTOR_DEAD"/>
    <property type="match status" value="1"/>
</dbReference>
<proteinExistence type="inferred from homology"/>
<keyword evidence="7 12" id="KW-0653">Protein transport</keyword>
<evidence type="ECO:0000256" key="11">
    <source>
        <dbReference type="ARBA" id="ARBA00034006"/>
    </source>
</evidence>
<keyword evidence="9 12" id="KW-0811">Translocation</keyword>
<dbReference type="CDD" id="cd17928">
    <property type="entry name" value="DEXDc_SecA"/>
    <property type="match status" value="1"/>
</dbReference>
<dbReference type="InterPro" id="IPR036670">
    <property type="entry name" value="SecA_X-link_sf"/>
</dbReference>
<dbReference type="GO" id="GO:0031522">
    <property type="term" value="C:cell envelope Sec protein transport complex"/>
    <property type="evidence" value="ECO:0007669"/>
    <property type="project" value="TreeGrafter"/>
</dbReference>
<dbReference type="InterPro" id="IPR020937">
    <property type="entry name" value="SecA_CS"/>
</dbReference>
<dbReference type="FunFam" id="1.10.3060.10:FF:000002">
    <property type="entry name" value="Preprotein translocase subunit SecA"/>
    <property type="match status" value="1"/>
</dbReference>
<evidence type="ECO:0000256" key="12">
    <source>
        <dbReference type="HAMAP-Rule" id="MF_01382"/>
    </source>
</evidence>
<dbReference type="KEGG" id="cee:CENDO_02930"/>
<sequence length="858" mass="96647">MFGLSKLLRAGEGRTVKRLDKMADQVIALEDEYSKLTDDELKSKTGEFKERLSKGEDLDDIFLEAFATVREAAWRVLDQKHYKVQIMGGAALHFGNVAEMRTGEGKTLTSLLPAYLNALEGKGVHVVTVNDYLAKRDAEMMGRVHRWLGLSVGVILSEMRPPERKEAYACDITYGTNNELGFDYLRDNMVRNLNDIVQRGHHFCIVDEVDSILIDEARTPLIISGPAGGSSQFYTVFSQLAPRMREGIHYEVDHKKRTIGVLEDGVEYVEDQLGIDNLYAPEHSQLVSYLNNAIKAKELFTRDKDYIVRNGEVMIVDGFTGRVLPGRRYNEGMHQAIEAKENVEIKNENQTLATVTLQNYFRLYEKISGMTGTAETEAAELHSIYGLDVVPIPTNRPNQRQDHSDRIYKTQEAKFAAVVEDIAEHVANGQPVLVGTTSVERSEYLSQLLTKRGVKHSVLNAKHHEEEGNIVARAGRPGTVTVATNMAGRGTDIVLGGNPEVILDMKLRERGLDPFEDAEAYQAAWDAEIDEERERSKRLGDQVREAGGLYVLGTERHESRRIDNQLRGRTGRQGDPGETRFYLSMRDELMVRFVGQSMENMMNRLNVPDDVPIDSKMVSNSIRGAQAQVENQNFEMRKNVLKYDEVLNEQRKVVYRERYSILNAGDIKDNIRDMIDDTVSAYVGGATAVGYVEDWDLDQLWQALESLYGPTVTAEELIEGSEYGVPGELTAEQLREALVADANSEYDQLEETITGIGGEKQMRNTERMVILPIIDQKWREHLYEMDYLKEGIGLRAMAQRDPLVEYQKEGGDLFHAMNDSIKEETVRQLFLLRKQFLAQEAAAAEQAAKANGDGAVEA</sequence>
<dbReference type="Gene3D" id="3.40.50.300">
    <property type="entry name" value="P-loop containing nucleotide triphosphate hydrolases"/>
    <property type="match status" value="2"/>
</dbReference>
<keyword evidence="17" id="KW-1185">Reference proteome</keyword>
<keyword evidence="2 12" id="KW-0813">Transport</keyword>
<dbReference type="EC" id="7.4.2.8" evidence="12"/>
<comment type="function">
    <text evidence="12">Part of the Sec protein translocase complex. Interacts with the SecYEG preprotein conducting channel. Has a central role in coupling the hydrolysis of ATP to the transfer of proteins into and across the cell membrane, serving as an ATP-driven molecular motor driving the stepwise translocation of polypeptide chains across the membrane.</text>
</comment>
<evidence type="ECO:0000313" key="17">
    <source>
        <dbReference type="Proteomes" id="UP000296352"/>
    </source>
</evidence>
<dbReference type="GO" id="GO:0043952">
    <property type="term" value="P:protein transport by the Sec complex"/>
    <property type="evidence" value="ECO:0007669"/>
    <property type="project" value="UniProtKB-ARBA"/>
</dbReference>
<dbReference type="PROSITE" id="PS51192">
    <property type="entry name" value="HELICASE_ATP_BIND_1"/>
    <property type="match status" value="1"/>
</dbReference>
<organism evidence="16 17">
    <name type="scientific">Corynebacterium endometrii</name>
    <dbReference type="NCBI Taxonomy" id="2488819"/>
    <lineage>
        <taxon>Bacteria</taxon>
        <taxon>Bacillati</taxon>
        <taxon>Actinomycetota</taxon>
        <taxon>Actinomycetes</taxon>
        <taxon>Mycobacteriales</taxon>
        <taxon>Corynebacteriaceae</taxon>
        <taxon>Corynebacterium</taxon>
    </lineage>
</organism>
<dbReference type="Gene3D" id="3.90.1440.10">
    <property type="entry name" value="SecA, preprotein cross-linking domain"/>
    <property type="match status" value="1"/>
</dbReference>
<evidence type="ECO:0000259" key="14">
    <source>
        <dbReference type="PROSITE" id="PS51192"/>
    </source>
</evidence>
<dbReference type="FunFam" id="3.40.50.300:FF:000334">
    <property type="entry name" value="Protein translocase subunit SecA"/>
    <property type="match status" value="1"/>
</dbReference>
<dbReference type="RefSeq" id="WP_136140695.1">
    <property type="nucleotide sequence ID" value="NZ_CP039247.1"/>
</dbReference>
<dbReference type="HAMAP" id="MF_01382">
    <property type="entry name" value="SecA"/>
    <property type="match status" value="1"/>
</dbReference>
<keyword evidence="5 12" id="KW-0547">Nucleotide-binding</keyword>
<accession>A0A4P7QGH8</accession>
<keyword evidence="6 12" id="KW-0067">ATP-binding</keyword>
<dbReference type="PRINTS" id="PR00906">
    <property type="entry name" value="SECA"/>
</dbReference>
<dbReference type="SUPFAM" id="SSF52540">
    <property type="entry name" value="P-loop containing nucleoside triphosphate hydrolases"/>
    <property type="match status" value="2"/>
</dbReference>
<dbReference type="InterPro" id="IPR000185">
    <property type="entry name" value="SecA"/>
</dbReference>
<dbReference type="Pfam" id="PF01043">
    <property type="entry name" value="SecA_PP_bind"/>
    <property type="match status" value="1"/>
</dbReference>
<keyword evidence="10 12" id="KW-0472">Membrane</keyword>
<gene>
    <name evidence="12" type="primary">secA</name>
    <name evidence="16" type="ORF">CENDO_02930</name>
</gene>
<evidence type="ECO:0000256" key="10">
    <source>
        <dbReference type="ARBA" id="ARBA00023136"/>
    </source>
</evidence>